<dbReference type="HOGENOM" id="CLU_2844520_0_0_0"/>
<keyword evidence="1" id="KW-0472">Membrane</keyword>
<keyword evidence="1" id="KW-0812">Transmembrane</keyword>
<accession>A0A059XX21</accession>
<dbReference type="AlphaFoldDB" id="A0A059XX21"/>
<gene>
    <name evidence="2" type="ORF">Y981_00415</name>
</gene>
<keyword evidence="3" id="KW-1185">Reference proteome</keyword>
<feature type="transmembrane region" description="Helical" evidence="1">
    <location>
        <begin position="7"/>
        <end position="25"/>
    </location>
</feature>
<dbReference type="EMBL" id="CP007243">
    <property type="protein sequence ID" value="AIA29836.1"/>
    <property type="molecule type" value="Genomic_DNA"/>
</dbReference>
<dbReference type="Proteomes" id="UP000027059">
    <property type="component" value="Chromosome"/>
</dbReference>
<evidence type="ECO:0000313" key="3">
    <source>
        <dbReference type="Proteomes" id="UP000027059"/>
    </source>
</evidence>
<organism evidence="2 3">
    <name type="scientific">Leptospirillum ferriphilum YSK</name>
    <dbReference type="NCBI Taxonomy" id="1441628"/>
    <lineage>
        <taxon>Bacteria</taxon>
        <taxon>Pseudomonadati</taxon>
        <taxon>Nitrospirota</taxon>
        <taxon>Nitrospiria</taxon>
        <taxon>Nitrospirales</taxon>
        <taxon>Nitrospiraceae</taxon>
        <taxon>Leptospirillum</taxon>
    </lineage>
</organism>
<protein>
    <submittedName>
        <fullName evidence="2">Uncharacterized protein</fullName>
    </submittedName>
</protein>
<dbReference type="KEGG" id="lfp:Y981_00415"/>
<dbReference type="OrthoDB" id="9813600at2"/>
<reference evidence="2 3" key="2">
    <citation type="journal article" date="2015" name="Biomed. Res. Int.">
        <title>Effects of Arsenite Resistance on the Growth and Functional Gene Expression of Leptospirillum ferriphilum and Acidithiobacillus thiooxidans in Pure Culture and Coculture.</title>
        <authorList>
            <person name="Jiang H."/>
            <person name="Liang Y."/>
            <person name="Yin H."/>
            <person name="Xiao Y."/>
            <person name="Guo X."/>
            <person name="Xu Y."/>
            <person name="Hu Q."/>
            <person name="Liu H."/>
            <person name="Liu X."/>
        </authorList>
    </citation>
    <scope>NUCLEOTIDE SEQUENCE [LARGE SCALE GENOMIC DNA]</scope>
    <source>
        <strain evidence="2 3">YSK</strain>
    </source>
</reference>
<proteinExistence type="predicted"/>
<reference evidence="3" key="1">
    <citation type="submission" date="2014-02" db="EMBL/GenBank/DDBJ databases">
        <title>Complete genome sequence and comparative genomic analysis of the nitrogen-fixing bacterium Leptospirillum ferriphilum YSK.</title>
        <authorList>
            <person name="Guo X."/>
            <person name="Yin H."/>
            <person name="Liang Y."/>
            <person name="Hu Q."/>
            <person name="Ma L."/>
            <person name="Xiao Y."/>
            <person name="Zhang X."/>
            <person name="Qiu G."/>
            <person name="Liu X."/>
        </authorList>
    </citation>
    <scope>NUCLEOTIDE SEQUENCE [LARGE SCALE GENOMIC DNA]</scope>
    <source>
        <strain evidence="3">YSK</strain>
    </source>
</reference>
<keyword evidence="1" id="KW-1133">Transmembrane helix</keyword>
<evidence type="ECO:0000313" key="2">
    <source>
        <dbReference type="EMBL" id="AIA29836.1"/>
    </source>
</evidence>
<name>A0A059XX21_9BACT</name>
<sequence>MYILSRLIQIVGLAITFLDVVLFFFQNMTMMFLLKIFILGVLTFYIGYFLQSLSGRPSGRGGNSS</sequence>
<evidence type="ECO:0000256" key="1">
    <source>
        <dbReference type="SAM" id="Phobius"/>
    </source>
</evidence>
<feature type="transmembrane region" description="Helical" evidence="1">
    <location>
        <begin position="31"/>
        <end position="50"/>
    </location>
</feature>